<evidence type="ECO:0000313" key="1">
    <source>
        <dbReference type="EMBL" id="GAH07013.1"/>
    </source>
</evidence>
<proteinExistence type="predicted"/>
<accession>X1EEB8</accession>
<sequence>MKSIVIPNFKRISLWTLTIFFATNLLFATQDNIELLLSDFAAKDSVGFEDLDSLIPRKLYELFYRSQQHGIT</sequence>
<feature type="non-terminal residue" evidence="1">
    <location>
        <position position="72"/>
    </location>
</feature>
<comment type="caution">
    <text evidence="1">The sequence shown here is derived from an EMBL/GenBank/DDBJ whole genome shotgun (WGS) entry which is preliminary data.</text>
</comment>
<gene>
    <name evidence="1" type="ORF">S01H4_57402</name>
</gene>
<organism evidence="1">
    <name type="scientific">marine sediment metagenome</name>
    <dbReference type="NCBI Taxonomy" id="412755"/>
    <lineage>
        <taxon>unclassified sequences</taxon>
        <taxon>metagenomes</taxon>
        <taxon>ecological metagenomes</taxon>
    </lineage>
</organism>
<protein>
    <submittedName>
        <fullName evidence="1">Uncharacterized protein</fullName>
    </submittedName>
</protein>
<dbReference type="EMBL" id="BART01033389">
    <property type="protein sequence ID" value="GAH07013.1"/>
    <property type="molecule type" value="Genomic_DNA"/>
</dbReference>
<name>X1EEB8_9ZZZZ</name>
<dbReference type="AlphaFoldDB" id="X1EEB8"/>
<reference evidence="1" key="1">
    <citation type="journal article" date="2014" name="Front. Microbiol.">
        <title>High frequency of phylogenetically diverse reductive dehalogenase-homologous genes in deep subseafloor sedimentary metagenomes.</title>
        <authorList>
            <person name="Kawai M."/>
            <person name="Futagami T."/>
            <person name="Toyoda A."/>
            <person name="Takaki Y."/>
            <person name="Nishi S."/>
            <person name="Hori S."/>
            <person name="Arai W."/>
            <person name="Tsubouchi T."/>
            <person name="Morono Y."/>
            <person name="Uchiyama I."/>
            <person name="Ito T."/>
            <person name="Fujiyama A."/>
            <person name="Inagaki F."/>
            <person name="Takami H."/>
        </authorList>
    </citation>
    <scope>NUCLEOTIDE SEQUENCE</scope>
    <source>
        <strain evidence="1">Expedition CK06-06</strain>
    </source>
</reference>